<feature type="non-terminal residue" evidence="1">
    <location>
        <position position="29"/>
    </location>
</feature>
<accession>A0A0F9EJZ6</accession>
<protein>
    <submittedName>
        <fullName evidence="1">Uncharacterized protein</fullName>
    </submittedName>
</protein>
<dbReference type="AlphaFoldDB" id="A0A0F9EJZ6"/>
<gene>
    <name evidence="1" type="ORF">LCGC14_2065010</name>
</gene>
<sequence length="29" mass="3317">MILEKPQLSADHKTANCFSTRALKKEWIG</sequence>
<proteinExistence type="predicted"/>
<comment type="caution">
    <text evidence="1">The sequence shown here is derived from an EMBL/GenBank/DDBJ whole genome shotgun (WGS) entry which is preliminary data.</text>
</comment>
<evidence type="ECO:0000313" key="1">
    <source>
        <dbReference type="EMBL" id="KKL74428.1"/>
    </source>
</evidence>
<reference evidence="1" key="1">
    <citation type="journal article" date="2015" name="Nature">
        <title>Complex archaea that bridge the gap between prokaryotes and eukaryotes.</title>
        <authorList>
            <person name="Spang A."/>
            <person name="Saw J.H."/>
            <person name="Jorgensen S.L."/>
            <person name="Zaremba-Niedzwiedzka K."/>
            <person name="Martijn J."/>
            <person name="Lind A.E."/>
            <person name="van Eijk R."/>
            <person name="Schleper C."/>
            <person name="Guy L."/>
            <person name="Ettema T.J."/>
        </authorList>
    </citation>
    <scope>NUCLEOTIDE SEQUENCE</scope>
</reference>
<name>A0A0F9EJZ6_9ZZZZ</name>
<organism evidence="1">
    <name type="scientific">marine sediment metagenome</name>
    <dbReference type="NCBI Taxonomy" id="412755"/>
    <lineage>
        <taxon>unclassified sequences</taxon>
        <taxon>metagenomes</taxon>
        <taxon>ecological metagenomes</taxon>
    </lineage>
</organism>
<dbReference type="EMBL" id="LAZR01024654">
    <property type="protein sequence ID" value="KKL74428.1"/>
    <property type="molecule type" value="Genomic_DNA"/>
</dbReference>